<feature type="active site" description="Proton donor" evidence="3">
    <location>
        <position position="38"/>
    </location>
</feature>
<sequence length="307" mass="35038">MDLAEGYNFLPNLNIKEETLVEYLYAIEDRYIKDVCYHNDVHAADVTQSLHALLQMGGQKFADEKWELFSILIAAVVHDVGHGGLNNSFHINSRSELALLYNDVSVLENMHAATAFKLIMGENRQGKLDIFDNFPEKERSKARKFIVKAILSTDMTKHFAKKSFIQGILLNTEDGNIAPCCSVPEDLCLRHGVLTFLAHLADISNPSKDIKTALKWTDRLLEEWYRQGDKEEELGLPFSLGCDRNAQTREESQIGFINFIVLPSFKMLGKLIPRVEKEIVPQIEKNLEWWKEKQKLNLAGEKEDDSV</sequence>
<dbReference type="SMART" id="SM00471">
    <property type="entry name" value="HDc"/>
    <property type="match status" value="1"/>
</dbReference>
<dbReference type="CDD" id="cd00077">
    <property type="entry name" value="HDc"/>
    <property type="match status" value="1"/>
</dbReference>
<dbReference type="InterPro" id="IPR003607">
    <property type="entry name" value="HD/PDEase_dom"/>
</dbReference>
<dbReference type="Proteomes" id="UP000095751">
    <property type="component" value="Unassembled WGS sequence"/>
</dbReference>
<evidence type="ECO:0000256" key="1">
    <source>
        <dbReference type="ARBA" id="ARBA00022723"/>
    </source>
</evidence>
<feature type="binding site" evidence="5">
    <location>
        <position position="79"/>
    </location>
    <ligand>
        <name>Zn(2+)</name>
        <dbReference type="ChEBI" id="CHEBI:29105"/>
        <label>1</label>
    </ligand>
</feature>
<dbReference type="SUPFAM" id="SSF109604">
    <property type="entry name" value="HD-domain/PDEase-like"/>
    <property type="match status" value="1"/>
</dbReference>
<dbReference type="PROSITE" id="PS00126">
    <property type="entry name" value="PDEASE_I_1"/>
    <property type="match status" value="1"/>
</dbReference>
<feature type="binding site" evidence="4">
    <location>
        <position position="202"/>
    </location>
    <ligand>
        <name>AMP</name>
        <dbReference type="ChEBI" id="CHEBI:456215"/>
    </ligand>
</feature>
<dbReference type="InParanoid" id="A0A1E7FG31"/>
<feature type="domain" description="PDEase" evidence="6">
    <location>
        <begin position="1"/>
        <end position="297"/>
    </location>
</feature>
<feature type="binding site" evidence="5">
    <location>
        <position position="202"/>
    </location>
    <ligand>
        <name>Zn(2+)</name>
        <dbReference type="ChEBI" id="CHEBI:29105"/>
        <label>1</label>
    </ligand>
</feature>
<reference evidence="7 8" key="1">
    <citation type="submission" date="2016-09" db="EMBL/GenBank/DDBJ databases">
        <title>Extensive genetic diversity and differential bi-allelic expression allows diatom success in the polar Southern Ocean.</title>
        <authorList>
            <consortium name="DOE Joint Genome Institute"/>
            <person name="Mock T."/>
            <person name="Otillar R.P."/>
            <person name="Strauss J."/>
            <person name="Dupont C."/>
            <person name="Frickenhaus S."/>
            <person name="Maumus F."/>
            <person name="Mcmullan M."/>
            <person name="Sanges R."/>
            <person name="Schmutz J."/>
            <person name="Toseland A."/>
            <person name="Valas R."/>
            <person name="Veluchamy A."/>
            <person name="Ward B.J."/>
            <person name="Allen A."/>
            <person name="Barry K."/>
            <person name="Falciatore A."/>
            <person name="Ferrante M."/>
            <person name="Fortunato A.E."/>
            <person name="Gloeckner G."/>
            <person name="Gruber A."/>
            <person name="Hipkin R."/>
            <person name="Janech M."/>
            <person name="Kroth P."/>
            <person name="Leese F."/>
            <person name="Lindquist E."/>
            <person name="Lyon B.R."/>
            <person name="Martin J."/>
            <person name="Mayer C."/>
            <person name="Parker M."/>
            <person name="Quesneville H."/>
            <person name="Raymond J."/>
            <person name="Uhlig C."/>
            <person name="Valentin K.U."/>
            <person name="Worden A.Z."/>
            <person name="Armbrust E.V."/>
            <person name="Bowler C."/>
            <person name="Green B."/>
            <person name="Moulton V."/>
            <person name="Van Oosterhout C."/>
            <person name="Grigoriev I."/>
        </authorList>
    </citation>
    <scope>NUCLEOTIDE SEQUENCE [LARGE SCALE GENOMIC DNA]</scope>
    <source>
        <strain evidence="7 8">CCMP1102</strain>
    </source>
</reference>
<evidence type="ECO:0000259" key="6">
    <source>
        <dbReference type="PROSITE" id="PS51845"/>
    </source>
</evidence>
<dbReference type="GO" id="GO:0007165">
    <property type="term" value="P:signal transduction"/>
    <property type="evidence" value="ECO:0007669"/>
    <property type="project" value="InterPro"/>
</dbReference>
<evidence type="ECO:0000313" key="8">
    <source>
        <dbReference type="Proteomes" id="UP000095751"/>
    </source>
</evidence>
<proteinExistence type="predicted"/>
<evidence type="ECO:0000256" key="2">
    <source>
        <dbReference type="ARBA" id="ARBA00022801"/>
    </source>
</evidence>
<dbReference type="InterPro" id="IPR023088">
    <property type="entry name" value="PDEase"/>
</dbReference>
<organism evidence="7 8">
    <name type="scientific">Fragilariopsis cylindrus CCMP1102</name>
    <dbReference type="NCBI Taxonomy" id="635003"/>
    <lineage>
        <taxon>Eukaryota</taxon>
        <taxon>Sar</taxon>
        <taxon>Stramenopiles</taxon>
        <taxon>Ochrophyta</taxon>
        <taxon>Bacillariophyta</taxon>
        <taxon>Bacillariophyceae</taxon>
        <taxon>Bacillariophycidae</taxon>
        <taxon>Bacillariales</taxon>
        <taxon>Bacillariaceae</taxon>
        <taxon>Fragilariopsis</taxon>
    </lineage>
</organism>
<dbReference type="Pfam" id="PF00233">
    <property type="entry name" value="PDEase_I"/>
    <property type="match status" value="1"/>
</dbReference>
<dbReference type="InterPro" id="IPR002073">
    <property type="entry name" value="PDEase_catalytic_dom"/>
</dbReference>
<dbReference type="InterPro" id="IPR036971">
    <property type="entry name" value="PDEase_catalytic_dom_sf"/>
</dbReference>
<dbReference type="Gene3D" id="1.10.1300.10">
    <property type="entry name" value="3'5'-cyclic nucleotide phosphodiesterase, catalytic domain"/>
    <property type="match status" value="1"/>
</dbReference>
<dbReference type="PROSITE" id="PS51845">
    <property type="entry name" value="PDEASE_I_2"/>
    <property type="match status" value="1"/>
</dbReference>
<feature type="binding site" evidence="5">
    <location>
        <position position="78"/>
    </location>
    <ligand>
        <name>Zn(2+)</name>
        <dbReference type="ChEBI" id="CHEBI:29105"/>
        <label>1</label>
    </ligand>
</feature>
<gene>
    <name evidence="7" type="ORF">FRACYDRAFT_168653</name>
</gene>
<dbReference type="EMBL" id="KV784357">
    <property type="protein sequence ID" value="OEU17131.1"/>
    <property type="molecule type" value="Genomic_DNA"/>
</dbReference>
<dbReference type="GO" id="GO:0046872">
    <property type="term" value="F:metal ion binding"/>
    <property type="evidence" value="ECO:0007669"/>
    <property type="project" value="UniProtKB-KW"/>
</dbReference>
<evidence type="ECO:0000313" key="7">
    <source>
        <dbReference type="EMBL" id="OEU17131.1"/>
    </source>
</evidence>
<dbReference type="InterPro" id="IPR023174">
    <property type="entry name" value="PDEase_CS"/>
</dbReference>
<dbReference type="PRINTS" id="PR00387">
    <property type="entry name" value="PDIESTERASE1"/>
</dbReference>
<keyword evidence="1 5" id="KW-0479">Metal-binding</keyword>
<dbReference type="KEGG" id="fcy:FRACYDRAFT_168653"/>
<accession>A0A1E7FG31</accession>
<feature type="binding site" evidence="5">
    <location>
        <position position="79"/>
    </location>
    <ligand>
        <name>Zn(2+)</name>
        <dbReference type="ChEBI" id="CHEBI:29105"/>
        <label>2</label>
    </ligand>
</feature>
<keyword evidence="8" id="KW-1185">Reference proteome</keyword>
<evidence type="ECO:0000256" key="4">
    <source>
        <dbReference type="PIRSR" id="PIRSR623088-2"/>
    </source>
</evidence>
<evidence type="ECO:0000256" key="3">
    <source>
        <dbReference type="PIRSR" id="PIRSR623088-1"/>
    </source>
</evidence>
<dbReference type="GO" id="GO:0004114">
    <property type="term" value="F:3',5'-cyclic-nucleotide phosphodiesterase activity"/>
    <property type="evidence" value="ECO:0007669"/>
    <property type="project" value="InterPro"/>
</dbReference>
<feature type="binding site" evidence="4">
    <location>
        <position position="253"/>
    </location>
    <ligand>
        <name>AMP</name>
        <dbReference type="ChEBI" id="CHEBI:456215"/>
    </ligand>
</feature>
<feature type="binding site" evidence="4">
    <location>
        <begin position="38"/>
        <end position="42"/>
    </location>
    <ligand>
        <name>AMP</name>
        <dbReference type="ChEBI" id="CHEBI:456215"/>
    </ligand>
</feature>
<dbReference type="PANTHER" id="PTHR11347">
    <property type="entry name" value="CYCLIC NUCLEOTIDE PHOSPHODIESTERASE"/>
    <property type="match status" value="1"/>
</dbReference>
<protein>
    <submittedName>
        <fullName evidence="7">HD-domain/PDEase-like protein</fullName>
    </submittedName>
</protein>
<feature type="binding site" evidence="5">
    <location>
        <position position="42"/>
    </location>
    <ligand>
        <name>Zn(2+)</name>
        <dbReference type="ChEBI" id="CHEBI:29105"/>
        <label>1</label>
    </ligand>
</feature>
<name>A0A1E7FG31_9STRA</name>
<feature type="binding site" evidence="4">
    <location>
        <position position="79"/>
    </location>
    <ligand>
        <name>AMP</name>
        <dbReference type="ChEBI" id="CHEBI:456215"/>
    </ligand>
</feature>
<dbReference type="OrthoDB" id="46051at2759"/>
<keyword evidence="2" id="KW-0378">Hydrolase</keyword>
<evidence type="ECO:0000256" key="5">
    <source>
        <dbReference type="PIRSR" id="PIRSR623088-3"/>
    </source>
</evidence>
<dbReference type="AlphaFoldDB" id="A0A1E7FG31"/>